<proteinExistence type="predicted"/>
<reference evidence="1 2" key="1">
    <citation type="submission" date="2024-01" db="EMBL/GenBank/DDBJ databases">
        <title>the genome sequence of strain Microbacterium schleiferi NBRC 15075.</title>
        <authorList>
            <person name="Ding Y."/>
            <person name="Zhang G."/>
        </authorList>
    </citation>
    <scope>NUCLEOTIDE SEQUENCE [LARGE SCALE GENOMIC DNA]</scope>
    <source>
        <strain evidence="1 2">NBRC 15075</strain>
    </source>
</reference>
<sequence length="128" mass="14122">MSSDSIREQVHALLTPIYPDGWTVNPYTVKGVDQLAKTTGYLEHTGIDPEPGAPIGCVRSTVILSVFSHLTDYRKAEDRLDVPVMEFLTALDGLDTIAFTTAQKTTYKDTYLGWAITLTVLTEKEPTS</sequence>
<dbReference type="EMBL" id="JAZHOV010000006">
    <property type="protein sequence ID" value="MEF2255619.1"/>
    <property type="molecule type" value="Genomic_DNA"/>
</dbReference>
<protein>
    <recommendedName>
        <fullName evidence="3">Tail terminator</fullName>
    </recommendedName>
</protein>
<gene>
    <name evidence="1" type="ORF">V2V91_10810</name>
</gene>
<dbReference type="Proteomes" id="UP001351900">
    <property type="component" value="Unassembled WGS sequence"/>
</dbReference>
<accession>A0ABU7V7G9</accession>
<evidence type="ECO:0000313" key="1">
    <source>
        <dbReference type="EMBL" id="MEF2255619.1"/>
    </source>
</evidence>
<evidence type="ECO:0000313" key="2">
    <source>
        <dbReference type="Proteomes" id="UP001351900"/>
    </source>
</evidence>
<dbReference type="RefSeq" id="WP_331791846.1">
    <property type="nucleotide sequence ID" value="NZ_BAAAUO010000001.1"/>
</dbReference>
<evidence type="ECO:0008006" key="3">
    <source>
        <dbReference type="Google" id="ProtNLM"/>
    </source>
</evidence>
<name>A0ABU7V7G9_9MICO</name>
<organism evidence="1 2">
    <name type="scientific">Microbacterium schleiferi</name>
    <dbReference type="NCBI Taxonomy" id="69362"/>
    <lineage>
        <taxon>Bacteria</taxon>
        <taxon>Bacillati</taxon>
        <taxon>Actinomycetota</taxon>
        <taxon>Actinomycetes</taxon>
        <taxon>Micrococcales</taxon>
        <taxon>Microbacteriaceae</taxon>
        <taxon>Microbacterium</taxon>
    </lineage>
</organism>
<keyword evidence="2" id="KW-1185">Reference proteome</keyword>
<comment type="caution">
    <text evidence="1">The sequence shown here is derived from an EMBL/GenBank/DDBJ whole genome shotgun (WGS) entry which is preliminary data.</text>
</comment>